<name>A0ABT7ES69_9GAMM</name>
<reference evidence="2 3" key="1">
    <citation type="submission" date="2023-05" db="EMBL/GenBank/DDBJ databases">
        <title>Pseudoalteromonas ardens sp. nov., Pseudoalteromonas obscura sp. nov., and Pseudoalteromonas umbrosa sp. nov., isolated from the coral Montipora capitata.</title>
        <authorList>
            <person name="Thomas E.M."/>
            <person name="Smith E.M."/>
            <person name="Papke E."/>
            <person name="Shlafstein M.D."/>
            <person name="Oline D.K."/>
            <person name="Videau P."/>
            <person name="Saw J.H."/>
            <person name="Strangman W.K."/>
            <person name="Ushijima B."/>
        </authorList>
    </citation>
    <scope>NUCLEOTIDE SEQUENCE [LARGE SCALE GENOMIC DNA]</scope>
    <source>
        <strain evidence="2 3">P94</strain>
    </source>
</reference>
<accession>A0ABT7ES69</accession>
<dbReference type="Proteomes" id="UP001231915">
    <property type="component" value="Unassembled WGS sequence"/>
</dbReference>
<feature type="compositionally biased region" description="Basic and acidic residues" evidence="1">
    <location>
        <begin position="234"/>
        <end position="253"/>
    </location>
</feature>
<comment type="caution">
    <text evidence="2">The sequence shown here is derived from an EMBL/GenBank/DDBJ whole genome shotgun (WGS) entry which is preliminary data.</text>
</comment>
<gene>
    <name evidence="2" type="ORF">QNM18_22765</name>
</gene>
<evidence type="ECO:0008006" key="4">
    <source>
        <dbReference type="Google" id="ProtNLM"/>
    </source>
</evidence>
<proteinExistence type="predicted"/>
<protein>
    <recommendedName>
        <fullName evidence="4">Gp5/Type VI secretion system Vgr protein OB-fold domain-containing protein</fullName>
    </recommendedName>
</protein>
<organism evidence="2 3">
    <name type="scientific">Pseudoalteromonas obscura</name>
    <dbReference type="NCBI Taxonomy" id="3048491"/>
    <lineage>
        <taxon>Bacteria</taxon>
        <taxon>Pseudomonadati</taxon>
        <taxon>Pseudomonadota</taxon>
        <taxon>Gammaproteobacteria</taxon>
        <taxon>Alteromonadales</taxon>
        <taxon>Pseudoalteromonadaceae</taxon>
        <taxon>Pseudoalteromonas</taxon>
    </lineage>
</organism>
<dbReference type="EMBL" id="JASJUT010000013">
    <property type="protein sequence ID" value="MDK2597891.1"/>
    <property type="molecule type" value="Genomic_DNA"/>
</dbReference>
<keyword evidence="3" id="KW-1185">Reference proteome</keyword>
<evidence type="ECO:0000256" key="1">
    <source>
        <dbReference type="SAM" id="MobiDB-lite"/>
    </source>
</evidence>
<feature type="region of interest" description="Disordered" evidence="1">
    <location>
        <begin position="214"/>
        <end position="253"/>
    </location>
</feature>
<evidence type="ECO:0000313" key="3">
    <source>
        <dbReference type="Proteomes" id="UP001231915"/>
    </source>
</evidence>
<dbReference type="SUPFAM" id="SSF69255">
    <property type="entry name" value="gp5 N-terminal domain-like"/>
    <property type="match status" value="1"/>
</dbReference>
<evidence type="ECO:0000313" key="2">
    <source>
        <dbReference type="EMBL" id="MDK2597891.1"/>
    </source>
</evidence>
<sequence length="253" mass="27558">MQSIIKRVIRRLYPELTNQLHLPRWGRVLALPELPTEDGERGSDPFYPRYAVDVQLIDEHGTDTASRPLQAVPLPLPGAGDKAGRLDPPALGSIVEIGFAYGRPDKPFIRTVLPFGWDLPAIKVGEVRTQVREGVSQHIDEVGNFINTTDKSLSDIIGEIAKLECQTRQVIARAEQDFRSPKTWIGSDSENVLTLLSALMATVSALASACASHTHSGVKAGPDKTPAPDQAGDFNDHASQADDQKARLDPITK</sequence>